<dbReference type="AlphaFoldDB" id="A0A183EFP3"/>
<dbReference type="OrthoDB" id="15356at2759"/>
<organism evidence="3">
    <name type="scientific">Gongylonema pulchrum</name>
    <dbReference type="NCBI Taxonomy" id="637853"/>
    <lineage>
        <taxon>Eukaryota</taxon>
        <taxon>Metazoa</taxon>
        <taxon>Ecdysozoa</taxon>
        <taxon>Nematoda</taxon>
        <taxon>Chromadorea</taxon>
        <taxon>Rhabditida</taxon>
        <taxon>Spirurina</taxon>
        <taxon>Spiruromorpha</taxon>
        <taxon>Spiruroidea</taxon>
        <taxon>Gongylonematidae</taxon>
        <taxon>Gongylonema</taxon>
    </lineage>
</organism>
<dbReference type="EMBL" id="UYRT01089145">
    <property type="protein sequence ID" value="VDN34580.1"/>
    <property type="molecule type" value="Genomic_DNA"/>
</dbReference>
<accession>A0A183EFP3</accession>
<proteinExistence type="predicted"/>
<dbReference type="Proteomes" id="UP000271098">
    <property type="component" value="Unassembled WGS sequence"/>
</dbReference>
<evidence type="ECO:0000313" key="1">
    <source>
        <dbReference type="EMBL" id="VDN34580.1"/>
    </source>
</evidence>
<keyword evidence="2" id="KW-1185">Reference proteome</keyword>
<reference evidence="1 2" key="2">
    <citation type="submission" date="2018-11" db="EMBL/GenBank/DDBJ databases">
        <authorList>
            <consortium name="Pathogen Informatics"/>
        </authorList>
    </citation>
    <scope>NUCLEOTIDE SEQUENCE [LARGE SCALE GENOMIC DNA]</scope>
</reference>
<reference evidence="3" key="1">
    <citation type="submission" date="2016-06" db="UniProtKB">
        <authorList>
            <consortium name="WormBaseParasite"/>
        </authorList>
    </citation>
    <scope>IDENTIFICATION</scope>
</reference>
<name>A0A183EFP3_9BILA</name>
<protein>
    <submittedName>
        <fullName evidence="3">Transcriptional regulator</fullName>
    </submittedName>
</protein>
<evidence type="ECO:0000313" key="3">
    <source>
        <dbReference type="WBParaSite" id="GPUH_0001980901-mRNA-1"/>
    </source>
</evidence>
<sequence>MPSNSFEVVNPSSFKMQIVNLIAAVQTVMRGR</sequence>
<gene>
    <name evidence="1" type="ORF">GPUH_LOCUS19784</name>
</gene>
<dbReference type="WBParaSite" id="GPUH_0001980901-mRNA-1">
    <property type="protein sequence ID" value="GPUH_0001980901-mRNA-1"/>
    <property type="gene ID" value="GPUH_0001980901"/>
</dbReference>
<evidence type="ECO:0000313" key="2">
    <source>
        <dbReference type="Proteomes" id="UP000271098"/>
    </source>
</evidence>